<sequence>MISTSANEDRATERKTWATLKYLWSSQGTCSHIGDDQSQNRGVSACIWILLAGWTLSQMSSKAKPLKNLITFGIGCIKNPAH</sequence>
<comment type="caution">
    <text evidence="1">The sequence shown here is derived from an EMBL/GenBank/DDBJ whole genome shotgun (WGS) entry which is preliminary data.</text>
</comment>
<organism evidence="1 2">
    <name type="scientific">Monilinia laxa</name>
    <name type="common">Brown rot fungus</name>
    <name type="synonym">Sclerotinia laxa</name>
    <dbReference type="NCBI Taxonomy" id="61186"/>
    <lineage>
        <taxon>Eukaryota</taxon>
        <taxon>Fungi</taxon>
        <taxon>Dikarya</taxon>
        <taxon>Ascomycota</taxon>
        <taxon>Pezizomycotina</taxon>
        <taxon>Leotiomycetes</taxon>
        <taxon>Helotiales</taxon>
        <taxon>Sclerotiniaceae</taxon>
        <taxon>Monilinia</taxon>
    </lineage>
</organism>
<dbReference type="EMBL" id="VIGI01000003">
    <property type="protein sequence ID" value="KAB8302244.1"/>
    <property type="molecule type" value="Genomic_DNA"/>
</dbReference>
<dbReference type="Proteomes" id="UP000326757">
    <property type="component" value="Unassembled WGS sequence"/>
</dbReference>
<protein>
    <submittedName>
        <fullName evidence="1">Uncharacterized protein</fullName>
    </submittedName>
</protein>
<reference evidence="1 2" key="1">
    <citation type="submission" date="2019-06" db="EMBL/GenBank/DDBJ databases">
        <title>Genome Sequence of the Brown Rot Fungal Pathogen Monilinia laxa.</title>
        <authorList>
            <person name="De Miccolis Angelini R.M."/>
            <person name="Landi L."/>
            <person name="Abate D."/>
            <person name="Pollastro S."/>
            <person name="Romanazzi G."/>
            <person name="Faretra F."/>
        </authorList>
    </citation>
    <scope>NUCLEOTIDE SEQUENCE [LARGE SCALE GENOMIC DNA]</scope>
    <source>
        <strain evidence="1 2">Mlax316</strain>
    </source>
</reference>
<keyword evidence="2" id="KW-1185">Reference proteome</keyword>
<gene>
    <name evidence="1" type="ORF">EYC80_005687</name>
</gene>
<evidence type="ECO:0000313" key="2">
    <source>
        <dbReference type="Proteomes" id="UP000326757"/>
    </source>
</evidence>
<name>A0A5N6KET6_MONLA</name>
<dbReference type="AlphaFoldDB" id="A0A5N6KET6"/>
<evidence type="ECO:0000313" key="1">
    <source>
        <dbReference type="EMBL" id="KAB8302244.1"/>
    </source>
</evidence>
<accession>A0A5N6KET6</accession>
<proteinExistence type="predicted"/>